<dbReference type="Proteomes" id="UP000295621">
    <property type="component" value="Unassembled WGS sequence"/>
</dbReference>
<proteinExistence type="predicted"/>
<feature type="transmembrane region" description="Helical" evidence="1">
    <location>
        <begin position="94"/>
        <end position="112"/>
    </location>
</feature>
<protein>
    <submittedName>
        <fullName evidence="2">Uncharacterized protein</fullName>
    </submittedName>
</protein>
<keyword evidence="1" id="KW-1133">Transmembrane helix</keyword>
<keyword evidence="1" id="KW-0812">Transmembrane</keyword>
<organism evidence="2 3">
    <name type="scientific">Jiangella ureilytica</name>
    <dbReference type="NCBI Taxonomy" id="2530374"/>
    <lineage>
        <taxon>Bacteria</taxon>
        <taxon>Bacillati</taxon>
        <taxon>Actinomycetota</taxon>
        <taxon>Actinomycetes</taxon>
        <taxon>Jiangellales</taxon>
        <taxon>Jiangellaceae</taxon>
        <taxon>Jiangella</taxon>
    </lineage>
</organism>
<keyword evidence="1" id="KW-0472">Membrane</keyword>
<dbReference type="RefSeq" id="WP_131986411.1">
    <property type="nucleotide sequence ID" value="NZ_SMKL01000060.1"/>
</dbReference>
<reference evidence="2 3" key="1">
    <citation type="submission" date="2019-02" db="EMBL/GenBank/DDBJ databases">
        <title>Draft genome sequences of novel Actinobacteria.</title>
        <authorList>
            <person name="Sahin N."/>
            <person name="Ay H."/>
            <person name="Saygin H."/>
        </authorList>
    </citation>
    <scope>NUCLEOTIDE SEQUENCE [LARGE SCALE GENOMIC DNA]</scope>
    <source>
        <strain evidence="2 3">KC603</strain>
    </source>
</reference>
<evidence type="ECO:0000256" key="1">
    <source>
        <dbReference type="SAM" id="Phobius"/>
    </source>
</evidence>
<name>A0A4R4RFZ1_9ACTN</name>
<dbReference type="AlphaFoldDB" id="A0A4R4RFZ1"/>
<evidence type="ECO:0000313" key="2">
    <source>
        <dbReference type="EMBL" id="TDC48184.1"/>
    </source>
</evidence>
<feature type="transmembrane region" description="Helical" evidence="1">
    <location>
        <begin position="21"/>
        <end position="43"/>
    </location>
</feature>
<dbReference type="EMBL" id="SMKL01000060">
    <property type="protein sequence ID" value="TDC48184.1"/>
    <property type="molecule type" value="Genomic_DNA"/>
</dbReference>
<comment type="caution">
    <text evidence="2">The sequence shown here is derived from an EMBL/GenBank/DDBJ whole genome shotgun (WGS) entry which is preliminary data.</text>
</comment>
<accession>A0A4R4RFZ1</accession>
<feature type="transmembrane region" description="Helical" evidence="1">
    <location>
        <begin position="69"/>
        <end position="89"/>
    </location>
</feature>
<feature type="transmembrane region" description="Helical" evidence="1">
    <location>
        <begin position="132"/>
        <end position="151"/>
    </location>
</feature>
<evidence type="ECO:0000313" key="3">
    <source>
        <dbReference type="Proteomes" id="UP000295621"/>
    </source>
</evidence>
<gene>
    <name evidence="2" type="ORF">E1212_21935</name>
</gene>
<keyword evidence="3" id="KW-1185">Reference proteome</keyword>
<sequence>MPHEERAWHRTWGPVSRLGRRTTGAIVAAAGSLLCALSAYVAWYGDRAPHDLPIRHLASTAAPGAASGYWASVAAPLAVVAALGALGALVRFRFLLGLAWMIGVATLVLWGLMRAIGNTTESAGSGVPVGSGVWVCAVGLLLILIGTVVMGPRKEEVDAPLSMFGDDS</sequence>
<dbReference type="OrthoDB" id="5197275at2"/>